<organism evidence="2 3">
    <name type="scientific">Hibiscus sabdariffa</name>
    <name type="common">roselle</name>
    <dbReference type="NCBI Taxonomy" id="183260"/>
    <lineage>
        <taxon>Eukaryota</taxon>
        <taxon>Viridiplantae</taxon>
        <taxon>Streptophyta</taxon>
        <taxon>Embryophyta</taxon>
        <taxon>Tracheophyta</taxon>
        <taxon>Spermatophyta</taxon>
        <taxon>Magnoliopsida</taxon>
        <taxon>eudicotyledons</taxon>
        <taxon>Gunneridae</taxon>
        <taxon>Pentapetalae</taxon>
        <taxon>rosids</taxon>
        <taxon>malvids</taxon>
        <taxon>Malvales</taxon>
        <taxon>Malvaceae</taxon>
        <taxon>Malvoideae</taxon>
        <taxon>Hibiscus</taxon>
    </lineage>
</organism>
<dbReference type="InterPro" id="IPR017853">
    <property type="entry name" value="GH"/>
</dbReference>
<dbReference type="PANTHER" id="PTHR30620">
    <property type="entry name" value="PERIPLASMIC BETA-GLUCOSIDASE-RELATED"/>
    <property type="match status" value="1"/>
</dbReference>
<dbReference type="InterPro" id="IPR051915">
    <property type="entry name" value="Cellulose_Degrad_GH3"/>
</dbReference>
<dbReference type="SUPFAM" id="SSF52279">
    <property type="entry name" value="Beta-D-glucan exohydrolase, C-terminal domain"/>
    <property type="match status" value="1"/>
</dbReference>
<dbReference type="EMBL" id="JBBPBN010000020">
    <property type="protein sequence ID" value="KAK9017602.1"/>
    <property type="molecule type" value="Genomic_DNA"/>
</dbReference>
<dbReference type="PANTHER" id="PTHR30620:SF91">
    <property type="entry name" value="BETA-GLUCOSIDASE"/>
    <property type="match status" value="1"/>
</dbReference>
<keyword evidence="1" id="KW-0378">Hydrolase</keyword>
<evidence type="ECO:0000256" key="1">
    <source>
        <dbReference type="ARBA" id="ARBA00022801"/>
    </source>
</evidence>
<dbReference type="SUPFAM" id="SSF51445">
    <property type="entry name" value="(Trans)glycosidases"/>
    <property type="match status" value="1"/>
</dbReference>
<accession>A0ABR2RY41</accession>
<dbReference type="InterPro" id="IPR036881">
    <property type="entry name" value="Glyco_hydro_3_C_sf"/>
</dbReference>
<sequence length="231" mass="24888">MNNVAACAKHCVGDGGTTKGINENNTVIDRHGLLGIHMPGCYSSIIKGVSTLTASYSSLNGLKMHANHEMVTNFLKKTFRFRASNILVTGSHAHNLCYQCSGWTIKWQGPSGNNLTSGTTILSAINTVDPSTKVAYNENPDPEAKHNHNVRGTVKCVVIIISGRPGVIQPYLASMEALAAAWLPGSEGQGMGITSKLSFTCSRPLISCQCMLEIHIMIPLSIKVWPDHQTK</sequence>
<name>A0ABR2RY41_9ROSI</name>
<evidence type="ECO:0000313" key="3">
    <source>
        <dbReference type="Proteomes" id="UP001396334"/>
    </source>
</evidence>
<gene>
    <name evidence="2" type="ORF">V6N11_080079</name>
</gene>
<dbReference type="InterPro" id="IPR036962">
    <property type="entry name" value="Glyco_hydro_3_N_sf"/>
</dbReference>
<proteinExistence type="predicted"/>
<keyword evidence="3" id="KW-1185">Reference proteome</keyword>
<protein>
    <submittedName>
        <fullName evidence="2">Uncharacterized protein</fullName>
    </submittedName>
</protein>
<dbReference type="Gene3D" id="3.20.20.300">
    <property type="entry name" value="Glycoside hydrolase, family 3, N-terminal domain"/>
    <property type="match status" value="1"/>
</dbReference>
<evidence type="ECO:0000313" key="2">
    <source>
        <dbReference type="EMBL" id="KAK9017602.1"/>
    </source>
</evidence>
<dbReference type="Proteomes" id="UP001396334">
    <property type="component" value="Unassembled WGS sequence"/>
</dbReference>
<comment type="caution">
    <text evidence="2">The sequence shown here is derived from an EMBL/GenBank/DDBJ whole genome shotgun (WGS) entry which is preliminary data.</text>
</comment>
<reference evidence="2 3" key="1">
    <citation type="journal article" date="2024" name="G3 (Bethesda)">
        <title>Genome assembly of Hibiscus sabdariffa L. provides insights into metabolisms of medicinal natural products.</title>
        <authorList>
            <person name="Kim T."/>
        </authorList>
    </citation>
    <scope>NUCLEOTIDE SEQUENCE [LARGE SCALE GENOMIC DNA]</scope>
    <source>
        <strain evidence="2">TK-2024</strain>
        <tissue evidence="2">Old leaves</tissue>
    </source>
</reference>